<dbReference type="EMBL" id="FNAD01000010">
    <property type="protein sequence ID" value="SDD96781.1"/>
    <property type="molecule type" value="Genomic_DNA"/>
</dbReference>
<keyword evidence="1" id="KW-0812">Transmembrane</keyword>
<feature type="transmembrane region" description="Helical" evidence="1">
    <location>
        <begin position="103"/>
        <end position="123"/>
    </location>
</feature>
<evidence type="ECO:0000313" key="3">
    <source>
        <dbReference type="Proteomes" id="UP000198949"/>
    </source>
</evidence>
<feature type="transmembrane region" description="Helical" evidence="1">
    <location>
        <begin position="135"/>
        <end position="153"/>
    </location>
</feature>
<feature type="transmembrane region" description="Helical" evidence="1">
    <location>
        <begin position="165"/>
        <end position="183"/>
    </location>
</feature>
<gene>
    <name evidence="2" type="ORF">SAMN05216270_11015</name>
</gene>
<dbReference type="AlphaFoldDB" id="A0A1G6Z2M5"/>
<feature type="transmembrane region" description="Helical" evidence="1">
    <location>
        <begin position="223"/>
        <end position="241"/>
    </location>
</feature>
<evidence type="ECO:0000256" key="1">
    <source>
        <dbReference type="SAM" id="Phobius"/>
    </source>
</evidence>
<feature type="transmembrane region" description="Helical" evidence="1">
    <location>
        <begin position="67"/>
        <end position="88"/>
    </location>
</feature>
<proteinExistence type="predicted"/>
<feature type="transmembrane region" description="Helical" evidence="1">
    <location>
        <begin position="190"/>
        <end position="208"/>
    </location>
</feature>
<evidence type="ECO:0000313" key="2">
    <source>
        <dbReference type="EMBL" id="SDD96781.1"/>
    </source>
</evidence>
<organism evidence="2 3">
    <name type="scientific">Glycomyces harbinensis</name>
    <dbReference type="NCBI Taxonomy" id="58114"/>
    <lineage>
        <taxon>Bacteria</taxon>
        <taxon>Bacillati</taxon>
        <taxon>Actinomycetota</taxon>
        <taxon>Actinomycetes</taxon>
        <taxon>Glycomycetales</taxon>
        <taxon>Glycomycetaceae</taxon>
        <taxon>Glycomyces</taxon>
    </lineage>
</organism>
<keyword evidence="1" id="KW-1133">Transmembrane helix</keyword>
<name>A0A1G6Z2M5_9ACTN</name>
<feature type="transmembrane region" description="Helical" evidence="1">
    <location>
        <begin position="39"/>
        <end position="60"/>
    </location>
</feature>
<accession>A0A1G6Z2M5</accession>
<dbReference type="RefSeq" id="WP_143014956.1">
    <property type="nucleotide sequence ID" value="NZ_FNAD01000010.1"/>
</dbReference>
<sequence>METTPRSRGNPVLRPETLGGALAISLFATAVAMLVSGPLLPAAGAFALSALLALTVAVSAASTAVRVCGWVGVAAAWFPLAFLVPMSAVEAFDTEYTGFGESVLITVLVYAQYAALVVLFLWAAWRRPRAAADGIAGEAALILLMAWSLFLLWTDSMLDFEASDHPLVLGLIAAALLLVVAEYRAQGREIAYGAPAWVCLGSAAWILAEGGVEGGLDGDWRTALWWLLAVPVLAMVARLAWWRVRYRPRSE</sequence>
<dbReference type="Proteomes" id="UP000198949">
    <property type="component" value="Unassembled WGS sequence"/>
</dbReference>
<protein>
    <submittedName>
        <fullName evidence="2">Uncharacterized protein</fullName>
    </submittedName>
</protein>
<keyword evidence="1" id="KW-0472">Membrane</keyword>
<feature type="transmembrane region" description="Helical" evidence="1">
    <location>
        <begin position="12"/>
        <end position="33"/>
    </location>
</feature>
<keyword evidence="3" id="KW-1185">Reference proteome</keyword>
<reference evidence="3" key="1">
    <citation type="submission" date="2016-10" db="EMBL/GenBank/DDBJ databases">
        <authorList>
            <person name="Varghese N."/>
            <person name="Submissions S."/>
        </authorList>
    </citation>
    <scope>NUCLEOTIDE SEQUENCE [LARGE SCALE GENOMIC DNA]</scope>
    <source>
        <strain evidence="3">CGMCC 4.3516</strain>
    </source>
</reference>